<dbReference type="GO" id="GO:0016303">
    <property type="term" value="F:1-phosphatidylinositol-3-kinase activity"/>
    <property type="evidence" value="ECO:0007669"/>
    <property type="project" value="UniProtKB-EC"/>
</dbReference>
<evidence type="ECO:0000256" key="7">
    <source>
        <dbReference type="PROSITE-ProRule" id="PRU00880"/>
    </source>
</evidence>
<evidence type="ECO:0000256" key="5">
    <source>
        <dbReference type="ARBA" id="ARBA00022777"/>
    </source>
</evidence>
<dbReference type="InterPro" id="IPR016024">
    <property type="entry name" value="ARM-type_fold"/>
</dbReference>
<dbReference type="SUPFAM" id="SSF48371">
    <property type="entry name" value="ARM repeat"/>
    <property type="match status" value="1"/>
</dbReference>
<dbReference type="InterPro" id="IPR018936">
    <property type="entry name" value="PI3/4_kinase_CS"/>
</dbReference>
<proteinExistence type="inferred from homology"/>
<dbReference type="GO" id="GO:0005524">
    <property type="term" value="F:ATP binding"/>
    <property type="evidence" value="ECO:0007669"/>
    <property type="project" value="UniProtKB-KW"/>
</dbReference>
<evidence type="ECO:0000256" key="3">
    <source>
        <dbReference type="ARBA" id="ARBA00022679"/>
    </source>
</evidence>
<dbReference type="SMART" id="SM00145">
    <property type="entry name" value="PI3Ka"/>
    <property type="match status" value="1"/>
</dbReference>
<dbReference type="EMBL" id="CACRXK020022433">
    <property type="protein sequence ID" value="CAB4036807.1"/>
    <property type="molecule type" value="Genomic_DNA"/>
</dbReference>
<organism evidence="8 9">
    <name type="scientific">Paramuricea clavata</name>
    <name type="common">Red gorgonian</name>
    <name type="synonym">Violescent sea-whip</name>
    <dbReference type="NCBI Taxonomy" id="317549"/>
    <lineage>
        <taxon>Eukaryota</taxon>
        <taxon>Metazoa</taxon>
        <taxon>Cnidaria</taxon>
        <taxon>Anthozoa</taxon>
        <taxon>Octocorallia</taxon>
        <taxon>Malacalcyonacea</taxon>
        <taxon>Plexauridae</taxon>
        <taxon>Paramuricea</taxon>
    </lineage>
</organism>
<keyword evidence="9" id="KW-1185">Reference proteome</keyword>
<reference evidence="8" key="1">
    <citation type="submission" date="2020-04" db="EMBL/GenBank/DDBJ databases">
        <authorList>
            <person name="Alioto T."/>
            <person name="Alioto T."/>
            <person name="Gomez Garrido J."/>
        </authorList>
    </citation>
    <scope>NUCLEOTIDE SEQUENCE</scope>
    <source>
        <strain evidence="8">A484AB</strain>
    </source>
</reference>
<keyword evidence="5" id="KW-0418">Kinase</keyword>
<dbReference type="AlphaFoldDB" id="A0A7D9LPI2"/>
<evidence type="ECO:0000313" key="9">
    <source>
        <dbReference type="Proteomes" id="UP001152795"/>
    </source>
</evidence>
<evidence type="ECO:0000313" key="8">
    <source>
        <dbReference type="EMBL" id="CAB4036807.1"/>
    </source>
</evidence>
<dbReference type="Gene3D" id="1.10.1070.11">
    <property type="entry name" value="Phosphatidylinositol 3-/4-kinase, catalytic domain"/>
    <property type="match status" value="1"/>
</dbReference>
<dbReference type="Pfam" id="PF00454">
    <property type="entry name" value="PI3_PI4_kinase"/>
    <property type="match status" value="1"/>
</dbReference>
<dbReference type="InterPro" id="IPR042236">
    <property type="entry name" value="PI3K_accessory_sf"/>
</dbReference>
<evidence type="ECO:0000256" key="1">
    <source>
        <dbReference type="ARBA" id="ARBA00001498"/>
    </source>
</evidence>
<dbReference type="GO" id="GO:0005737">
    <property type="term" value="C:cytoplasm"/>
    <property type="evidence" value="ECO:0007669"/>
    <property type="project" value="TreeGrafter"/>
</dbReference>
<evidence type="ECO:0000256" key="4">
    <source>
        <dbReference type="ARBA" id="ARBA00022741"/>
    </source>
</evidence>
<dbReference type="EC" id="2.7.1.137" evidence="2"/>
<dbReference type="PROSITE" id="PS51547">
    <property type="entry name" value="C2_PI3K"/>
    <property type="match status" value="1"/>
</dbReference>
<name>A0A7D9LPI2_PARCT</name>
<dbReference type="FunFam" id="1.10.1070.11:FF:000001">
    <property type="entry name" value="Phosphatidylinositol 4,5-bisphosphate 3-kinase catalytic subunit"/>
    <property type="match status" value="1"/>
</dbReference>
<dbReference type="PROSITE" id="PS00916">
    <property type="entry name" value="PI3_4_KINASE_2"/>
    <property type="match status" value="1"/>
</dbReference>
<dbReference type="GO" id="GO:0050920">
    <property type="term" value="P:regulation of chemotaxis"/>
    <property type="evidence" value="ECO:0007669"/>
    <property type="project" value="UniProtKB-ARBA"/>
</dbReference>
<keyword evidence="6" id="KW-0067">ATP-binding</keyword>
<dbReference type="SMART" id="SM00146">
    <property type="entry name" value="PI3Kc"/>
    <property type="match status" value="1"/>
</dbReference>
<dbReference type="Proteomes" id="UP001152795">
    <property type="component" value="Unassembled WGS sequence"/>
</dbReference>
<dbReference type="GO" id="GO:0035005">
    <property type="term" value="F:1-phosphatidylinositol-4-phosphate 3-kinase activity"/>
    <property type="evidence" value="ECO:0007669"/>
    <property type="project" value="TreeGrafter"/>
</dbReference>
<dbReference type="PROSITE" id="PS51545">
    <property type="entry name" value="PIK_HELICAL"/>
    <property type="match status" value="1"/>
</dbReference>
<dbReference type="PROSITE" id="PS50290">
    <property type="entry name" value="PI3_4_KINASE_3"/>
    <property type="match status" value="1"/>
</dbReference>
<dbReference type="Gene3D" id="1.25.40.70">
    <property type="entry name" value="Phosphatidylinositol 3-kinase, accessory domain (PIK)"/>
    <property type="match status" value="1"/>
</dbReference>
<comment type="catalytic activity">
    <reaction evidence="1">
        <text>a 1,2-diacyl-sn-glycero-3-phospho-(1D-myo-inositol) + ATP = a 1,2-diacyl-sn-glycero-3-phospho-(1D-myo-inositol-3-phosphate) + ADP + H(+)</text>
        <dbReference type="Rhea" id="RHEA:12709"/>
        <dbReference type="ChEBI" id="CHEBI:15378"/>
        <dbReference type="ChEBI" id="CHEBI:30616"/>
        <dbReference type="ChEBI" id="CHEBI:57880"/>
        <dbReference type="ChEBI" id="CHEBI:58088"/>
        <dbReference type="ChEBI" id="CHEBI:456216"/>
        <dbReference type="EC" id="2.7.1.137"/>
    </reaction>
</comment>
<dbReference type="InterPro" id="IPR000403">
    <property type="entry name" value="PI3/4_kinase_cat_dom"/>
</dbReference>
<dbReference type="GO" id="GO:0005942">
    <property type="term" value="C:phosphatidylinositol 3-kinase complex"/>
    <property type="evidence" value="ECO:0007669"/>
    <property type="project" value="TreeGrafter"/>
</dbReference>
<dbReference type="PANTHER" id="PTHR10048">
    <property type="entry name" value="PHOSPHATIDYLINOSITOL KINASE"/>
    <property type="match status" value="1"/>
</dbReference>
<dbReference type="PROSITE" id="PS00915">
    <property type="entry name" value="PI3_4_KINASE_1"/>
    <property type="match status" value="1"/>
</dbReference>
<accession>A0A7D9LPI2</accession>
<sequence>MTLFDFRNYLRQGQIILHAWPVKDNLQDLNPIGTVVSNINTSTSACLIIEFSQYAKPGTSVVYPPFDKVLEKASTLAGNEQKDIFRGGEKTNIDLQLLTQREPLAEYTEHEKKKIWFFRFECRDNFPNSLPKVLLSIQWNNHEDVARMHALLQCWPRIAPEQALELLDYKYPEKEVRDYAVQCLENFSDGQLHMYLLQLVQVLKYEAYLDCHLAKFLLRRALWNRKIGHSLFWLLRAEMHVPEVSVRFGLLLEAYCRGCVAHMASLSKQVEAMNKLKAITELLQCHALKRTDRDKCIETMKECLQQVTFREAFSDFHSVVDPTCKLKSLRVDGCNVMDSKMRPLWMVYENDDEMGAPTTLIFKNGDDLRQDMLTVQIFKIMDTLWQREGLNLQMTPYSVLPTGDKIGVIEVVTRASTLANIQKSEGGVVRGAFKKEVLLGWLKSKNRTDEMLKRAIEAFTMSCAGYCVATYVLGVGDRHSDNIMVKETGQLVHIDFGHFLGNFKVKFGVNRERVPFILSRDFVYVITNGQKSDKCSEFLRFREICERAYLILRKHNYLFINLFTMMLSTGLTLLL</sequence>
<dbReference type="OrthoDB" id="67688at2759"/>
<dbReference type="SUPFAM" id="SSF56112">
    <property type="entry name" value="Protein kinase-like (PK-like)"/>
    <property type="match status" value="1"/>
</dbReference>
<protein>
    <recommendedName>
        <fullName evidence="2">phosphatidylinositol 3-kinase</fullName>
        <ecNumber evidence="2">2.7.1.137</ecNumber>
    </recommendedName>
</protein>
<gene>
    <name evidence="8" type="ORF">PACLA_8A001280</name>
</gene>
<dbReference type="SUPFAM" id="SSF49562">
    <property type="entry name" value="C2 domain (Calcium/lipid-binding domain, CaLB)"/>
    <property type="match status" value="1"/>
</dbReference>
<dbReference type="GO" id="GO:0048015">
    <property type="term" value="P:phosphatidylinositol-mediated signaling"/>
    <property type="evidence" value="ECO:0007669"/>
    <property type="project" value="TreeGrafter"/>
</dbReference>
<dbReference type="GO" id="GO:0016477">
    <property type="term" value="P:cell migration"/>
    <property type="evidence" value="ECO:0007669"/>
    <property type="project" value="TreeGrafter"/>
</dbReference>
<dbReference type="InterPro" id="IPR035892">
    <property type="entry name" value="C2_domain_sf"/>
</dbReference>
<dbReference type="InterPro" id="IPR011009">
    <property type="entry name" value="Kinase-like_dom_sf"/>
</dbReference>
<evidence type="ECO:0000256" key="2">
    <source>
        <dbReference type="ARBA" id="ARBA00012073"/>
    </source>
</evidence>
<dbReference type="InterPro" id="IPR015433">
    <property type="entry name" value="PI3/4_kinase"/>
</dbReference>
<dbReference type="InterPro" id="IPR001263">
    <property type="entry name" value="PI3K_accessory_dom"/>
</dbReference>
<dbReference type="PANTHER" id="PTHR10048:SF118">
    <property type="entry name" value="PI-3 KINASE"/>
    <property type="match status" value="1"/>
</dbReference>
<dbReference type="GO" id="GO:0005886">
    <property type="term" value="C:plasma membrane"/>
    <property type="evidence" value="ECO:0007669"/>
    <property type="project" value="TreeGrafter"/>
</dbReference>
<dbReference type="FunFam" id="3.30.1010.10:FF:000008">
    <property type="entry name" value="Phosphatidylinositol 4,5-bisphosphate 3-kinase catalytic subunit gamma"/>
    <property type="match status" value="1"/>
</dbReference>
<keyword evidence="3" id="KW-0808">Transferase</keyword>
<dbReference type="Pfam" id="PF00613">
    <property type="entry name" value="PI3Ka"/>
    <property type="match status" value="1"/>
</dbReference>
<dbReference type="InterPro" id="IPR002420">
    <property type="entry name" value="PI3K-type_C2_dom"/>
</dbReference>
<dbReference type="Gene3D" id="3.30.1010.10">
    <property type="entry name" value="Phosphatidylinositol 3-kinase Catalytic Subunit, Chain A, domain 4"/>
    <property type="match status" value="1"/>
</dbReference>
<dbReference type="GO" id="GO:0043491">
    <property type="term" value="P:phosphatidylinositol 3-kinase/protein kinase B signal transduction"/>
    <property type="evidence" value="ECO:0007669"/>
    <property type="project" value="TreeGrafter"/>
</dbReference>
<dbReference type="InterPro" id="IPR036940">
    <property type="entry name" value="PI3/4_kinase_cat_sf"/>
</dbReference>
<keyword evidence="4" id="KW-0547">Nucleotide-binding</keyword>
<comment type="caution">
    <text evidence="8">The sequence shown here is derived from an EMBL/GenBank/DDBJ whole genome shotgun (WGS) entry which is preliminary data.</text>
</comment>
<evidence type="ECO:0000256" key="6">
    <source>
        <dbReference type="ARBA" id="ARBA00022840"/>
    </source>
</evidence>
<dbReference type="GO" id="GO:0032060">
    <property type="term" value="P:bleb assembly"/>
    <property type="evidence" value="ECO:0007669"/>
    <property type="project" value="UniProtKB-ARBA"/>
</dbReference>
<comment type="similarity">
    <text evidence="7">Belongs to the PI3/PI4-kinase family.</text>
</comment>
<dbReference type="Gene3D" id="2.60.40.150">
    <property type="entry name" value="C2 domain"/>
    <property type="match status" value="1"/>
</dbReference>